<keyword evidence="2" id="KW-1185">Reference proteome</keyword>
<accession>A0A2W1JEL0</accession>
<gene>
    <name evidence="1" type="ORF">C1752_03976</name>
</gene>
<proteinExistence type="predicted"/>
<dbReference type="Proteomes" id="UP000248857">
    <property type="component" value="Unassembled WGS sequence"/>
</dbReference>
<organism evidence="1 2">
    <name type="scientific">Acaryochloris thomasi RCC1774</name>
    <dbReference type="NCBI Taxonomy" id="1764569"/>
    <lineage>
        <taxon>Bacteria</taxon>
        <taxon>Bacillati</taxon>
        <taxon>Cyanobacteriota</taxon>
        <taxon>Cyanophyceae</taxon>
        <taxon>Acaryochloridales</taxon>
        <taxon>Acaryochloridaceae</taxon>
        <taxon>Acaryochloris</taxon>
        <taxon>Acaryochloris thomasi</taxon>
    </lineage>
</organism>
<protein>
    <submittedName>
        <fullName evidence="1">Uncharacterized protein</fullName>
    </submittedName>
</protein>
<sequence length="75" mass="8458">MAHSNLTSLDKQQLTTLRWELKGTPAVHAIYQELKTRSPEVTVKISDPDWENKADKALKQALGIAQCLRKERSVA</sequence>
<dbReference type="EMBL" id="PQWO01000012">
    <property type="protein sequence ID" value="PZD72159.1"/>
    <property type="molecule type" value="Genomic_DNA"/>
</dbReference>
<name>A0A2W1JEL0_9CYAN</name>
<comment type="caution">
    <text evidence="1">The sequence shown here is derived from an EMBL/GenBank/DDBJ whole genome shotgun (WGS) entry which is preliminary data.</text>
</comment>
<reference evidence="1 2" key="1">
    <citation type="journal article" date="2018" name="Sci. Rep.">
        <title>A novel species of the marine cyanobacterium Acaryochloris with a unique pigment content and lifestyle.</title>
        <authorList>
            <person name="Partensky F."/>
            <person name="Six C."/>
            <person name="Ratin M."/>
            <person name="Garczarek L."/>
            <person name="Vaulot D."/>
            <person name="Probert I."/>
            <person name="Calteau A."/>
            <person name="Gourvil P."/>
            <person name="Marie D."/>
            <person name="Grebert T."/>
            <person name="Bouchier C."/>
            <person name="Le Panse S."/>
            <person name="Gachenot M."/>
            <person name="Rodriguez F."/>
            <person name="Garrido J.L."/>
        </authorList>
    </citation>
    <scope>NUCLEOTIDE SEQUENCE [LARGE SCALE GENOMIC DNA]</scope>
    <source>
        <strain evidence="1 2">RCC1774</strain>
    </source>
</reference>
<evidence type="ECO:0000313" key="1">
    <source>
        <dbReference type="EMBL" id="PZD72159.1"/>
    </source>
</evidence>
<evidence type="ECO:0000313" key="2">
    <source>
        <dbReference type="Proteomes" id="UP000248857"/>
    </source>
</evidence>
<dbReference type="AlphaFoldDB" id="A0A2W1JEL0"/>